<evidence type="ECO:0000313" key="2">
    <source>
        <dbReference type="Proteomes" id="UP000504608"/>
    </source>
</evidence>
<reference evidence="3" key="1">
    <citation type="submission" date="2025-08" db="UniProtKB">
        <authorList>
            <consortium name="RefSeq"/>
        </authorList>
    </citation>
    <scope>IDENTIFICATION</scope>
    <source>
        <tissue evidence="3">Young leaves</tissue>
    </source>
</reference>
<name>A0A6J1IIU9_CUCMA</name>
<dbReference type="OrthoDB" id="1841441at2759"/>
<dbReference type="PANTHER" id="PTHR34061">
    <property type="entry name" value="PROTEIN, PUTATIVE-RELATED"/>
    <property type="match status" value="1"/>
</dbReference>
<dbReference type="GeneID" id="111477268"/>
<dbReference type="PANTHER" id="PTHR34061:SF2">
    <property type="entry name" value="PROTEIN, PUTATIVE-RELATED"/>
    <property type="match status" value="1"/>
</dbReference>
<proteinExistence type="predicted"/>
<evidence type="ECO:0000313" key="3">
    <source>
        <dbReference type="RefSeq" id="XP_022977101.1"/>
    </source>
</evidence>
<organism evidence="2 3">
    <name type="scientific">Cucurbita maxima</name>
    <name type="common">Pumpkin</name>
    <name type="synonym">Winter squash</name>
    <dbReference type="NCBI Taxonomy" id="3661"/>
    <lineage>
        <taxon>Eukaryota</taxon>
        <taxon>Viridiplantae</taxon>
        <taxon>Streptophyta</taxon>
        <taxon>Embryophyta</taxon>
        <taxon>Tracheophyta</taxon>
        <taxon>Spermatophyta</taxon>
        <taxon>Magnoliopsida</taxon>
        <taxon>eudicotyledons</taxon>
        <taxon>Gunneridae</taxon>
        <taxon>Pentapetalae</taxon>
        <taxon>rosids</taxon>
        <taxon>fabids</taxon>
        <taxon>Cucurbitales</taxon>
        <taxon>Cucurbitaceae</taxon>
        <taxon>Cucurbiteae</taxon>
        <taxon>Cucurbita</taxon>
    </lineage>
</organism>
<gene>
    <name evidence="3" type="primary">LOC111477268</name>
</gene>
<protein>
    <submittedName>
        <fullName evidence="3">Uncharacterized protein LOC111477268</fullName>
    </submittedName>
</protein>
<feature type="region of interest" description="Disordered" evidence="1">
    <location>
        <begin position="163"/>
        <end position="186"/>
    </location>
</feature>
<accession>A0A6J1IIU9</accession>
<keyword evidence="2" id="KW-1185">Reference proteome</keyword>
<evidence type="ECO:0000256" key="1">
    <source>
        <dbReference type="SAM" id="MobiDB-lite"/>
    </source>
</evidence>
<dbReference type="Proteomes" id="UP000504608">
    <property type="component" value="Unplaced"/>
</dbReference>
<dbReference type="AlphaFoldDB" id="A0A6J1IIU9"/>
<dbReference type="RefSeq" id="XP_022977101.1">
    <property type="nucleotide sequence ID" value="XM_023121333.1"/>
</dbReference>
<sequence>MFFIRLRTPYWMSRLRWFEFSPDSDAGGGKLPQHTLHGQWIKFFPIGISFPVGLLIGEKIHFPAIRGGKYIGAGPIGPLRPQTALQISSFMAAITSTCSSFFSIRSSSMEPRVRTSSPSHASPACGKLDGVATWLINGFVTAFFGSLERCSCIRIATAEDDGDEANDAPLIPNDGNLQQDGAAAGRRRTVKGKKCQPLVDAI</sequence>
<dbReference type="KEGG" id="cmax:111477268"/>